<keyword evidence="2" id="KW-1185">Reference proteome</keyword>
<dbReference type="AlphaFoldDB" id="A0A0C9VIL8"/>
<sequence length="106" mass="12066">MPNWSKIPYPMDNMGLTLTYSLRTGARHFSKNGCLSAFREAIKKEKELYGVGEQLVDLGILNLLKFEADTRVNGQQSREEALLQGTTAYSLSYEKWHIPAKNKKKT</sequence>
<protein>
    <submittedName>
        <fullName evidence="1">Uncharacterized protein</fullName>
    </submittedName>
</protein>
<dbReference type="Proteomes" id="UP000054279">
    <property type="component" value="Unassembled WGS sequence"/>
</dbReference>
<name>A0A0C9VIL8_SPHS4</name>
<gene>
    <name evidence="1" type="ORF">M422DRAFT_48619</name>
</gene>
<dbReference type="EMBL" id="KN837137">
    <property type="protein sequence ID" value="KIJ41347.1"/>
    <property type="molecule type" value="Genomic_DNA"/>
</dbReference>
<dbReference type="HOGENOM" id="CLU_2224883_0_0_1"/>
<proteinExistence type="predicted"/>
<reference evidence="1 2" key="1">
    <citation type="submission" date="2014-06" db="EMBL/GenBank/DDBJ databases">
        <title>Evolutionary Origins and Diversification of the Mycorrhizal Mutualists.</title>
        <authorList>
            <consortium name="DOE Joint Genome Institute"/>
            <consortium name="Mycorrhizal Genomics Consortium"/>
            <person name="Kohler A."/>
            <person name="Kuo A."/>
            <person name="Nagy L.G."/>
            <person name="Floudas D."/>
            <person name="Copeland A."/>
            <person name="Barry K.W."/>
            <person name="Cichocki N."/>
            <person name="Veneault-Fourrey C."/>
            <person name="LaButti K."/>
            <person name="Lindquist E.A."/>
            <person name="Lipzen A."/>
            <person name="Lundell T."/>
            <person name="Morin E."/>
            <person name="Murat C."/>
            <person name="Riley R."/>
            <person name="Ohm R."/>
            <person name="Sun H."/>
            <person name="Tunlid A."/>
            <person name="Henrissat B."/>
            <person name="Grigoriev I.V."/>
            <person name="Hibbett D.S."/>
            <person name="Martin F."/>
        </authorList>
    </citation>
    <scope>NUCLEOTIDE SEQUENCE [LARGE SCALE GENOMIC DNA]</scope>
    <source>
        <strain evidence="1 2">SS14</strain>
    </source>
</reference>
<evidence type="ECO:0000313" key="1">
    <source>
        <dbReference type="EMBL" id="KIJ41347.1"/>
    </source>
</evidence>
<accession>A0A0C9VIL8</accession>
<evidence type="ECO:0000313" key="2">
    <source>
        <dbReference type="Proteomes" id="UP000054279"/>
    </source>
</evidence>
<organism evidence="1 2">
    <name type="scientific">Sphaerobolus stellatus (strain SS14)</name>
    <dbReference type="NCBI Taxonomy" id="990650"/>
    <lineage>
        <taxon>Eukaryota</taxon>
        <taxon>Fungi</taxon>
        <taxon>Dikarya</taxon>
        <taxon>Basidiomycota</taxon>
        <taxon>Agaricomycotina</taxon>
        <taxon>Agaricomycetes</taxon>
        <taxon>Phallomycetidae</taxon>
        <taxon>Geastrales</taxon>
        <taxon>Sphaerobolaceae</taxon>
        <taxon>Sphaerobolus</taxon>
    </lineage>
</organism>